<evidence type="ECO:0000256" key="1">
    <source>
        <dbReference type="SAM" id="Phobius"/>
    </source>
</evidence>
<sequence length="75" mass="7753">MRVLLGFVLAFAIGAVCRLVKIPSPAPNALLGSLLVVAMSVGYIAAERALTRQPQDASKIADGVQSSINGAKSCR</sequence>
<comment type="caution">
    <text evidence="2">The sequence shown here is derived from an EMBL/GenBank/DDBJ whole genome shotgun (WGS) entry which is preliminary data.</text>
</comment>
<evidence type="ECO:0000313" key="3">
    <source>
        <dbReference type="Proteomes" id="UP000538666"/>
    </source>
</evidence>
<dbReference type="AlphaFoldDB" id="A0A841K1X3"/>
<keyword evidence="1" id="KW-0812">Transmembrane</keyword>
<dbReference type="Proteomes" id="UP000538666">
    <property type="component" value="Unassembled WGS sequence"/>
</dbReference>
<dbReference type="InterPro" id="IPR020017">
    <property type="entry name" value="XapX_domain"/>
</dbReference>
<name>A0A841K1X3_9BACT</name>
<dbReference type="RefSeq" id="WP_050059865.1">
    <property type="nucleotide sequence ID" value="NZ_JACHEK010000015.1"/>
</dbReference>
<keyword evidence="1" id="KW-1133">Transmembrane helix</keyword>
<keyword evidence="1" id="KW-0472">Membrane</keyword>
<reference evidence="2 3" key="1">
    <citation type="submission" date="2020-08" db="EMBL/GenBank/DDBJ databases">
        <title>Genomic Encyclopedia of Type Strains, Phase IV (KMG-IV): sequencing the most valuable type-strain genomes for metagenomic binning, comparative biology and taxonomic classification.</title>
        <authorList>
            <person name="Goeker M."/>
        </authorList>
    </citation>
    <scope>NUCLEOTIDE SEQUENCE [LARGE SCALE GENOMIC DNA]</scope>
    <source>
        <strain evidence="2 3">DSM 103733</strain>
    </source>
</reference>
<keyword evidence="3" id="KW-1185">Reference proteome</keyword>
<evidence type="ECO:0000313" key="2">
    <source>
        <dbReference type="EMBL" id="MBB6147400.1"/>
    </source>
</evidence>
<protein>
    <submittedName>
        <fullName evidence="2">XapX domain-containing protein</fullName>
    </submittedName>
</protein>
<dbReference type="NCBIfam" id="TIGR03510">
    <property type="entry name" value="XapX"/>
    <property type="match status" value="1"/>
</dbReference>
<feature type="transmembrane region" description="Helical" evidence="1">
    <location>
        <begin position="29"/>
        <end position="46"/>
    </location>
</feature>
<accession>A0A841K1X3</accession>
<proteinExistence type="predicted"/>
<dbReference type="OrthoDB" id="122938at2"/>
<dbReference type="EMBL" id="JACHEK010000015">
    <property type="protein sequence ID" value="MBB6147400.1"/>
    <property type="molecule type" value="Genomic_DNA"/>
</dbReference>
<gene>
    <name evidence="2" type="ORF">HNQ77_005396</name>
</gene>
<organism evidence="2 3">
    <name type="scientific">Silvibacterium bohemicum</name>
    <dbReference type="NCBI Taxonomy" id="1577686"/>
    <lineage>
        <taxon>Bacteria</taxon>
        <taxon>Pseudomonadati</taxon>
        <taxon>Acidobacteriota</taxon>
        <taxon>Terriglobia</taxon>
        <taxon>Terriglobales</taxon>
        <taxon>Acidobacteriaceae</taxon>
        <taxon>Silvibacterium</taxon>
    </lineage>
</organism>